<comment type="caution">
    <text evidence="2">The sequence shown here is derived from an EMBL/GenBank/DDBJ whole genome shotgun (WGS) entry which is preliminary data.</text>
</comment>
<evidence type="ECO:0000313" key="2">
    <source>
        <dbReference type="EMBL" id="KAF7995361.1"/>
    </source>
</evidence>
<evidence type="ECO:0000256" key="1">
    <source>
        <dbReference type="SAM" id="MobiDB-lite"/>
    </source>
</evidence>
<dbReference type="Proteomes" id="UP000639338">
    <property type="component" value="Unassembled WGS sequence"/>
</dbReference>
<name>A0A834XZX4_APHGI</name>
<evidence type="ECO:0000313" key="3">
    <source>
        <dbReference type="Proteomes" id="UP000639338"/>
    </source>
</evidence>
<sequence>MTHANRKRVRNADDESSEFTPLSKRINNLHINSLGKPVNQQIGNNWSNGNNSVTTNNIESSQHSSSSSSCNGYQSQDYRPHLNANDNPYYYENNKLLYSLYTDRMNRRTNDQ</sequence>
<keyword evidence="3" id="KW-1185">Reference proteome</keyword>
<dbReference type="AlphaFoldDB" id="A0A834XZX4"/>
<feature type="compositionally biased region" description="Polar residues" evidence="1">
    <location>
        <begin position="38"/>
        <end position="59"/>
    </location>
</feature>
<proteinExistence type="predicted"/>
<feature type="region of interest" description="Disordered" evidence="1">
    <location>
        <begin position="1"/>
        <end position="22"/>
    </location>
</feature>
<feature type="compositionally biased region" description="Low complexity" evidence="1">
    <location>
        <begin position="60"/>
        <end position="69"/>
    </location>
</feature>
<reference evidence="2 3" key="1">
    <citation type="submission" date="2020-08" db="EMBL/GenBank/DDBJ databases">
        <title>Aphidius gifuensis genome sequencing and assembly.</title>
        <authorList>
            <person name="Du Z."/>
        </authorList>
    </citation>
    <scope>NUCLEOTIDE SEQUENCE [LARGE SCALE GENOMIC DNA]</scope>
    <source>
        <strain evidence="2">YNYX2018</strain>
        <tissue evidence="2">Adults</tissue>
    </source>
</reference>
<feature type="region of interest" description="Disordered" evidence="1">
    <location>
        <begin position="35"/>
        <end position="89"/>
    </location>
</feature>
<gene>
    <name evidence="2" type="ORF">HCN44_006468</name>
</gene>
<protein>
    <submittedName>
        <fullName evidence="2">Uncharacterized protein</fullName>
    </submittedName>
</protein>
<dbReference type="OrthoDB" id="6365503at2759"/>
<accession>A0A834XZX4</accession>
<organism evidence="2 3">
    <name type="scientific">Aphidius gifuensis</name>
    <name type="common">Parasitoid wasp</name>
    <dbReference type="NCBI Taxonomy" id="684658"/>
    <lineage>
        <taxon>Eukaryota</taxon>
        <taxon>Metazoa</taxon>
        <taxon>Ecdysozoa</taxon>
        <taxon>Arthropoda</taxon>
        <taxon>Hexapoda</taxon>
        <taxon>Insecta</taxon>
        <taxon>Pterygota</taxon>
        <taxon>Neoptera</taxon>
        <taxon>Endopterygota</taxon>
        <taxon>Hymenoptera</taxon>
        <taxon>Apocrita</taxon>
        <taxon>Ichneumonoidea</taxon>
        <taxon>Braconidae</taxon>
        <taxon>Aphidiinae</taxon>
        <taxon>Aphidius</taxon>
    </lineage>
</organism>
<dbReference type="EMBL" id="JACMRX010000002">
    <property type="protein sequence ID" value="KAF7995361.1"/>
    <property type="molecule type" value="Genomic_DNA"/>
</dbReference>